<dbReference type="EMBL" id="JAUQYP010000001">
    <property type="protein sequence ID" value="MDO8106963.1"/>
    <property type="molecule type" value="Genomic_DNA"/>
</dbReference>
<accession>A0ABT9DCN1</accession>
<dbReference type="SMART" id="SM00928">
    <property type="entry name" value="NADH_4Fe-4S"/>
    <property type="match status" value="1"/>
</dbReference>
<dbReference type="Proteomes" id="UP001232536">
    <property type="component" value="Unassembled WGS sequence"/>
</dbReference>
<reference evidence="12 13" key="1">
    <citation type="submission" date="2023-07" db="EMBL/GenBank/DDBJ databases">
        <title>Description of novel actinomycetes strains, isolated from tidal flat sediment.</title>
        <authorList>
            <person name="Lu C."/>
        </authorList>
    </citation>
    <scope>NUCLEOTIDE SEQUENCE [LARGE SCALE GENOMIC DNA]</scope>
    <source>
        <strain evidence="12 13">SYSU T00b441</strain>
    </source>
</reference>
<evidence type="ECO:0000256" key="2">
    <source>
        <dbReference type="ARBA" id="ARBA00001966"/>
    </source>
</evidence>
<dbReference type="Gene3D" id="3.10.20.600">
    <property type="match status" value="1"/>
</dbReference>
<dbReference type="InterPro" id="IPR011538">
    <property type="entry name" value="Nuo51_FMN-bd"/>
</dbReference>
<sequence>MTSTTSRHWAQTVPGSTALPRVLAGDGRRDLPGHLARHGQLPDVSGSALLDAVEAAGLSGRGGAGFPTARKWRAVASGAGPAVVVGNAAEGEPASSKDHVLLTTNPHLVLDGVQVAARAVGATRVVLYAEPDAETWAVLGEALREREDDRVELIAARHAFIAGEESAVVDAVSGGPGLPRAKPPRVFERGVDGRPTLVQNVETLAHAALVAHYGPGWFRALGTDDEPGTMLLTLHGGRGRTVAEAEIGTPLVDLVDLAGAQAVLIGGYHGTWVPADAARSARLSRASLGAVGATPGAGVVVPLPRGSCGVVETARVLVYLAAQSAGQCGPCLNGLPRIALVAEALAEGRATPRDLADLRRWAGLVQRRGACAHPDGTVRLLTSALEVFEPEVQRHLAGRCSARDHRPILDGRS</sequence>
<keyword evidence="8" id="KW-0408">Iron</keyword>
<dbReference type="InterPro" id="IPR019575">
    <property type="entry name" value="Nuop51_4Fe4S-bd"/>
</dbReference>
<evidence type="ECO:0000256" key="9">
    <source>
        <dbReference type="ARBA" id="ARBA00023014"/>
    </source>
</evidence>
<evidence type="ECO:0000256" key="1">
    <source>
        <dbReference type="ARBA" id="ARBA00001917"/>
    </source>
</evidence>
<evidence type="ECO:0000256" key="10">
    <source>
        <dbReference type="SAM" id="MobiDB-lite"/>
    </source>
</evidence>
<evidence type="ECO:0000256" key="7">
    <source>
        <dbReference type="ARBA" id="ARBA00022723"/>
    </source>
</evidence>
<keyword evidence="7" id="KW-0479">Metal-binding</keyword>
<dbReference type="RefSeq" id="WP_304600600.1">
    <property type="nucleotide sequence ID" value="NZ_JAUQYP010000001.1"/>
</dbReference>
<protein>
    <submittedName>
        <fullName evidence="12">NADH-ubiquinone oxidoreductase-F iron-sulfur binding region domain-containing protein</fullName>
    </submittedName>
</protein>
<comment type="caution">
    <text evidence="12">The sequence shown here is derived from an EMBL/GenBank/DDBJ whole genome shotgun (WGS) entry which is preliminary data.</text>
</comment>
<feature type="domain" description="NADH-ubiquinone oxidoreductase 51kDa subunit iron-sulphur binding" evidence="11">
    <location>
        <begin position="310"/>
        <end position="355"/>
    </location>
</feature>
<evidence type="ECO:0000256" key="5">
    <source>
        <dbReference type="ARBA" id="ARBA00022630"/>
    </source>
</evidence>
<dbReference type="SUPFAM" id="SSF140490">
    <property type="entry name" value="Nqo1C-terminal domain-like"/>
    <property type="match status" value="1"/>
</dbReference>
<comment type="cofactor">
    <cofactor evidence="1">
        <name>FMN</name>
        <dbReference type="ChEBI" id="CHEBI:58210"/>
    </cofactor>
</comment>
<dbReference type="PANTHER" id="PTHR11780:SF10">
    <property type="entry name" value="NADH DEHYDROGENASE [UBIQUINONE] FLAVOPROTEIN 1, MITOCHONDRIAL"/>
    <property type="match status" value="1"/>
</dbReference>
<keyword evidence="13" id="KW-1185">Reference proteome</keyword>
<dbReference type="Gene3D" id="1.20.1440.230">
    <property type="entry name" value="NADH-ubiquinone oxidoreductase 51kDa subunit, iron-sulphur binding domain"/>
    <property type="match status" value="1"/>
</dbReference>
<evidence type="ECO:0000256" key="8">
    <source>
        <dbReference type="ARBA" id="ARBA00023004"/>
    </source>
</evidence>
<keyword evidence="9" id="KW-0411">Iron-sulfur</keyword>
<comment type="similarity">
    <text evidence="3">Belongs to the complex I 51 kDa subunit family.</text>
</comment>
<evidence type="ECO:0000313" key="13">
    <source>
        <dbReference type="Proteomes" id="UP001232536"/>
    </source>
</evidence>
<organism evidence="12 13">
    <name type="scientific">Actinotalea lenta</name>
    <dbReference type="NCBI Taxonomy" id="3064654"/>
    <lineage>
        <taxon>Bacteria</taxon>
        <taxon>Bacillati</taxon>
        <taxon>Actinomycetota</taxon>
        <taxon>Actinomycetes</taxon>
        <taxon>Micrococcales</taxon>
        <taxon>Cellulomonadaceae</taxon>
        <taxon>Actinotalea</taxon>
    </lineage>
</organism>
<dbReference type="SUPFAM" id="SSF142019">
    <property type="entry name" value="Nqo1 FMN-binding domain-like"/>
    <property type="match status" value="1"/>
</dbReference>
<gene>
    <name evidence="12" type="ORF">Q6348_07100</name>
</gene>
<keyword evidence="5" id="KW-0285">Flavoprotein</keyword>
<keyword evidence="4" id="KW-0004">4Fe-4S</keyword>
<dbReference type="InterPro" id="IPR050837">
    <property type="entry name" value="ComplexI_51kDa_subunit"/>
</dbReference>
<dbReference type="Pfam" id="PF10589">
    <property type="entry name" value="NADH_4Fe-4S"/>
    <property type="match status" value="1"/>
</dbReference>
<evidence type="ECO:0000256" key="6">
    <source>
        <dbReference type="ARBA" id="ARBA00022643"/>
    </source>
</evidence>
<dbReference type="Gene3D" id="3.40.50.11540">
    <property type="entry name" value="NADH-ubiquinone oxidoreductase 51kDa subunit"/>
    <property type="match status" value="1"/>
</dbReference>
<dbReference type="InterPro" id="IPR037225">
    <property type="entry name" value="Nuo51_FMN-bd_sf"/>
</dbReference>
<name>A0ABT9DCN1_9CELL</name>
<feature type="compositionally biased region" description="Polar residues" evidence="10">
    <location>
        <begin position="1"/>
        <end position="15"/>
    </location>
</feature>
<evidence type="ECO:0000256" key="4">
    <source>
        <dbReference type="ARBA" id="ARBA00022485"/>
    </source>
</evidence>
<comment type="cofactor">
    <cofactor evidence="2">
        <name>[4Fe-4S] cluster</name>
        <dbReference type="ChEBI" id="CHEBI:49883"/>
    </cofactor>
</comment>
<feature type="region of interest" description="Disordered" evidence="10">
    <location>
        <begin position="1"/>
        <end position="30"/>
    </location>
</feature>
<dbReference type="InterPro" id="IPR037207">
    <property type="entry name" value="Nuop51_4Fe4S-bd_sf"/>
</dbReference>
<proteinExistence type="inferred from homology"/>
<dbReference type="Pfam" id="PF01512">
    <property type="entry name" value="Complex1_51K"/>
    <property type="match status" value="1"/>
</dbReference>
<evidence type="ECO:0000313" key="12">
    <source>
        <dbReference type="EMBL" id="MDO8106963.1"/>
    </source>
</evidence>
<dbReference type="PANTHER" id="PTHR11780">
    <property type="entry name" value="NADH-UBIQUINONE OXIDOREDUCTASE FLAVOPROTEIN 1 NDUFV1"/>
    <property type="match status" value="1"/>
</dbReference>
<evidence type="ECO:0000256" key="3">
    <source>
        <dbReference type="ARBA" id="ARBA00007523"/>
    </source>
</evidence>
<keyword evidence="6" id="KW-0288">FMN</keyword>
<evidence type="ECO:0000259" key="11">
    <source>
        <dbReference type="SMART" id="SM00928"/>
    </source>
</evidence>